<feature type="region of interest" description="Disordered" evidence="1">
    <location>
        <begin position="79"/>
        <end position="102"/>
    </location>
</feature>
<keyword evidence="3" id="KW-0489">Methyltransferase</keyword>
<dbReference type="GO" id="GO:0008168">
    <property type="term" value="F:methyltransferase activity"/>
    <property type="evidence" value="ECO:0007669"/>
    <property type="project" value="UniProtKB-KW"/>
</dbReference>
<evidence type="ECO:0000256" key="1">
    <source>
        <dbReference type="SAM" id="MobiDB-lite"/>
    </source>
</evidence>
<proteinExistence type="predicted"/>
<feature type="domain" description="PD-(D/E)XK nuclease-like" evidence="2">
    <location>
        <begin position="162"/>
        <end position="423"/>
    </location>
</feature>
<sequence>MQNSVIETWINEVAESNPSPSLKRKRDSETDYPSPMSSPTRGPKRPLTVPIDLDATPRAPQDPNVIQFRKAASSFAENLKNAGESPSAKRRRQSPSKKHYTTASLMKLNPPIHVIQTQGLLVIPKSIRGLYTELFRIAKQASILPPNIKRIMTSEAVENLMILPHNWEQDDDPENDARIEKEHALILDILEEAEEAQTLMKGESAWNAQVHYPILKLAFSQFPSLRPETITSAQIVKDFRPRSNSLSSSASSSAASSRSSLLSGDSGTWTEPESSVHKMVDFALALIPDDTLQVTIDNFLKTQWHDTINQTACTALASRPAPLFIETKTTSGAENRSQAQLGIWVAAWYQRLRAAKSTKDSIPIPLLQVYGNVWHVIFATDEKDKITIIDQVIRIGDTASIVGMYQLLTALRVIGKWANTEFRTWIGDFLENIQIQIPSQSQEGIST</sequence>
<dbReference type="Pfam" id="PF20516">
    <property type="entry name" value="PDDEXK_12"/>
    <property type="match status" value="1"/>
</dbReference>
<dbReference type="AlphaFoldDB" id="A0A8H6D5T7"/>
<reference evidence="3 4" key="1">
    <citation type="submission" date="2020-05" db="EMBL/GenBank/DDBJ databases">
        <title>Identification and distribution of gene clusters putatively required for synthesis of sphingolipid metabolism inhibitors in phylogenetically diverse species of the filamentous fungus Fusarium.</title>
        <authorList>
            <person name="Kim H.-S."/>
            <person name="Busman M."/>
            <person name="Brown D.W."/>
            <person name="Divon H."/>
            <person name="Uhlig S."/>
            <person name="Proctor R.H."/>
        </authorList>
    </citation>
    <scope>NUCLEOTIDE SEQUENCE [LARGE SCALE GENOMIC DNA]</scope>
    <source>
        <strain evidence="3 4">NRRL 66235</strain>
    </source>
</reference>
<protein>
    <submittedName>
        <fullName evidence="3">Methyltransferase type 11</fullName>
    </submittedName>
</protein>
<evidence type="ECO:0000313" key="4">
    <source>
        <dbReference type="Proteomes" id="UP000544331"/>
    </source>
</evidence>
<keyword evidence="4" id="KW-1185">Reference proteome</keyword>
<feature type="compositionally biased region" description="Low complexity" evidence="1">
    <location>
        <begin position="243"/>
        <end position="263"/>
    </location>
</feature>
<evidence type="ECO:0000313" key="3">
    <source>
        <dbReference type="EMBL" id="KAF5703722.1"/>
    </source>
</evidence>
<dbReference type="GO" id="GO:0032259">
    <property type="term" value="P:methylation"/>
    <property type="evidence" value="ECO:0007669"/>
    <property type="project" value="UniProtKB-KW"/>
</dbReference>
<dbReference type="EMBL" id="JAAOAN010000546">
    <property type="protein sequence ID" value="KAF5703722.1"/>
    <property type="molecule type" value="Genomic_DNA"/>
</dbReference>
<feature type="compositionally biased region" description="Basic residues" evidence="1">
    <location>
        <begin position="88"/>
        <end position="100"/>
    </location>
</feature>
<evidence type="ECO:0000259" key="2">
    <source>
        <dbReference type="Pfam" id="PF20516"/>
    </source>
</evidence>
<feature type="region of interest" description="Disordered" evidence="1">
    <location>
        <begin position="242"/>
        <end position="268"/>
    </location>
</feature>
<feature type="region of interest" description="Disordered" evidence="1">
    <location>
        <begin position="1"/>
        <end position="64"/>
    </location>
</feature>
<dbReference type="InterPro" id="IPR046797">
    <property type="entry name" value="PDDEXK_12"/>
</dbReference>
<gene>
    <name evidence="3" type="ORF">FMUND_12869</name>
</gene>
<keyword evidence="3" id="KW-0808">Transferase</keyword>
<dbReference type="Proteomes" id="UP000544331">
    <property type="component" value="Unassembled WGS sequence"/>
</dbReference>
<name>A0A8H6D5T7_9HYPO</name>
<comment type="caution">
    <text evidence="3">The sequence shown here is derived from an EMBL/GenBank/DDBJ whole genome shotgun (WGS) entry which is preliminary data.</text>
</comment>
<organism evidence="3 4">
    <name type="scientific">Fusarium mundagurra</name>
    <dbReference type="NCBI Taxonomy" id="1567541"/>
    <lineage>
        <taxon>Eukaryota</taxon>
        <taxon>Fungi</taxon>
        <taxon>Dikarya</taxon>
        <taxon>Ascomycota</taxon>
        <taxon>Pezizomycotina</taxon>
        <taxon>Sordariomycetes</taxon>
        <taxon>Hypocreomycetidae</taxon>
        <taxon>Hypocreales</taxon>
        <taxon>Nectriaceae</taxon>
        <taxon>Fusarium</taxon>
        <taxon>Fusarium fujikuroi species complex</taxon>
    </lineage>
</organism>
<dbReference type="OrthoDB" id="5244165at2759"/>
<accession>A0A8H6D5T7</accession>